<dbReference type="PANTHER" id="PTHR21013">
    <property type="entry name" value="ATP SYNTHASE MITOCHONDRIAL F1 COMPLEX ASSEMBLY FACTOR 2/ATP12 PROTEIN, MITOCHONDRIAL PRECURSOR"/>
    <property type="match status" value="1"/>
</dbReference>
<keyword evidence="3" id="KW-0143">Chaperone</keyword>
<comment type="caution">
    <text evidence="4">The sequence shown here is derived from an EMBL/GenBank/DDBJ whole genome shotgun (WGS) entry which is preliminary data.</text>
</comment>
<evidence type="ECO:0000313" key="4">
    <source>
        <dbReference type="EMBL" id="TCP40462.1"/>
    </source>
</evidence>
<name>A0A4R2PWE7_9RHOB</name>
<evidence type="ECO:0000256" key="1">
    <source>
        <dbReference type="ARBA" id="ARBA00008231"/>
    </source>
</evidence>
<comment type="similarity">
    <text evidence="1">Belongs to the ATP12 family.</text>
</comment>
<dbReference type="InterPro" id="IPR042272">
    <property type="entry name" value="ATP12_ATP_synth-F1-assembly_N"/>
</dbReference>
<dbReference type="GO" id="GO:0043461">
    <property type="term" value="P:proton-transporting ATP synthase complex assembly"/>
    <property type="evidence" value="ECO:0007669"/>
    <property type="project" value="InterPro"/>
</dbReference>
<dbReference type="OrthoDB" id="9797825at2"/>
<reference evidence="4 5" key="1">
    <citation type="submission" date="2019-03" db="EMBL/GenBank/DDBJ databases">
        <title>Genomic Encyclopedia of Type Strains, Phase IV (KMG-IV): sequencing the most valuable type-strain genomes for metagenomic binning, comparative biology and taxonomic classification.</title>
        <authorList>
            <person name="Goeker M."/>
        </authorList>
    </citation>
    <scope>NUCLEOTIDE SEQUENCE [LARGE SCALE GENOMIC DNA]</scope>
    <source>
        <strain evidence="4 5">DSM 18063</strain>
    </source>
</reference>
<dbReference type="InterPro" id="IPR011419">
    <property type="entry name" value="ATP12_ATP_synth-F1-assembly"/>
</dbReference>
<evidence type="ECO:0000256" key="2">
    <source>
        <dbReference type="ARBA" id="ARBA00022946"/>
    </source>
</evidence>
<dbReference type="PANTHER" id="PTHR21013:SF10">
    <property type="entry name" value="ATP SYNTHASE MITOCHONDRIAL F1 COMPLEX ASSEMBLY FACTOR 2"/>
    <property type="match status" value="1"/>
</dbReference>
<dbReference type="Proteomes" id="UP000294835">
    <property type="component" value="Unassembled WGS sequence"/>
</dbReference>
<evidence type="ECO:0000313" key="5">
    <source>
        <dbReference type="Proteomes" id="UP000294835"/>
    </source>
</evidence>
<sequence length="239" mass="25638">MAEWALKRFWTLAEMGEAEDGFTVLLDGRAVRTPAKAALVVPTRAMAAAIAAEWDAQEREVQPRTMPVTRAANAAIDKVRAQHEEVAALIAAYGESDLLCHRADSPAELVARQAAAWDPLLDWARDALGAPLVPTAGVIPCAQPEASLAALRARVTGLDAFALTALHDLVALSGSLVIGLAATEDAVAPVERLWEISRIDETWQEEQWGVDDEAAGIVAAKRGDFLQARRFLDLARASD</sequence>
<dbReference type="Gene3D" id="3.30.2180.10">
    <property type="entry name" value="ATP12-like"/>
    <property type="match status" value="1"/>
</dbReference>
<keyword evidence="2" id="KW-0809">Transit peptide</keyword>
<accession>A0A4R2PWE7</accession>
<gene>
    <name evidence="4" type="ORF">EV662_10772</name>
</gene>
<keyword evidence="5" id="KW-1185">Reference proteome</keyword>
<dbReference type="AlphaFoldDB" id="A0A4R2PWE7"/>
<dbReference type="EMBL" id="SLXP01000007">
    <property type="protein sequence ID" value="TCP40462.1"/>
    <property type="molecule type" value="Genomic_DNA"/>
</dbReference>
<evidence type="ECO:0000256" key="3">
    <source>
        <dbReference type="ARBA" id="ARBA00023186"/>
    </source>
</evidence>
<dbReference type="Pfam" id="PF07542">
    <property type="entry name" value="ATP12"/>
    <property type="match status" value="1"/>
</dbReference>
<dbReference type="Gene3D" id="1.10.3580.10">
    <property type="entry name" value="ATP12 ATPase"/>
    <property type="match status" value="1"/>
</dbReference>
<proteinExistence type="inferred from homology"/>
<protein>
    <submittedName>
        <fullName evidence="4">Chaperone required for assembly of F1-ATPase</fullName>
    </submittedName>
</protein>
<organism evidence="4 5">
    <name type="scientific">Rhodovulum marinum</name>
    <dbReference type="NCBI Taxonomy" id="320662"/>
    <lineage>
        <taxon>Bacteria</taxon>
        <taxon>Pseudomonadati</taxon>
        <taxon>Pseudomonadota</taxon>
        <taxon>Alphaproteobacteria</taxon>
        <taxon>Rhodobacterales</taxon>
        <taxon>Paracoccaceae</taxon>
        <taxon>Rhodovulum</taxon>
    </lineage>
</organism>
<dbReference type="RefSeq" id="WP_132462456.1">
    <property type="nucleotide sequence ID" value="NZ_SLXP01000007.1"/>
</dbReference>
<dbReference type="SUPFAM" id="SSF160909">
    <property type="entry name" value="ATP12-like"/>
    <property type="match status" value="1"/>
</dbReference>
<dbReference type="InterPro" id="IPR023335">
    <property type="entry name" value="ATP12_ortho_dom_sf"/>
</dbReference>